<evidence type="ECO:0000313" key="7">
    <source>
        <dbReference type="Proteomes" id="UP000251670"/>
    </source>
</evidence>
<feature type="chain" id="PRO_5016574743" evidence="2">
    <location>
        <begin position="20"/>
        <end position="264"/>
    </location>
</feature>
<evidence type="ECO:0000256" key="1">
    <source>
        <dbReference type="ARBA" id="ARBA00022729"/>
    </source>
</evidence>
<evidence type="ECO:0000256" key="2">
    <source>
        <dbReference type="SAM" id="SignalP"/>
    </source>
</evidence>
<protein>
    <submittedName>
        <fullName evidence="4 5">Por secretion system C-terminal sorting domain</fullName>
    </submittedName>
</protein>
<dbReference type="AlphaFoldDB" id="A0A2X2Z6F1"/>
<dbReference type="EMBL" id="UAWB01000012">
    <property type="protein sequence ID" value="SQB46030.1"/>
    <property type="molecule type" value="Genomic_DNA"/>
</dbReference>
<sequence>MKKLYSLLATAMLAITAFGQTTLLSESFGTTSTLPTGWTSTNVTNGWKLNGSSVSTNKYPGASGAMNVVFVGQGPNGITHTLTYSNLSTVGYTNISIIWGGIGAAAFDKDIVFQWSTDGTTWNDVTYTYNKKATAWGLVNSGIPIQLPAGAENAATLSLRWSSVTSNSGNYRIDDVKVTGASGSLATSEIVKSKNTFIKNTSVDHEIYFGIKSEVKIFNVNGQIVKTASVSENGSVNVENLQSGIYFVTGNVNGNAVSEKIIKK</sequence>
<dbReference type="InterPro" id="IPR026444">
    <property type="entry name" value="Secre_tail"/>
</dbReference>
<proteinExistence type="predicted"/>
<evidence type="ECO:0000313" key="5">
    <source>
        <dbReference type="EMBL" id="SQB46030.1"/>
    </source>
</evidence>
<keyword evidence="6" id="KW-1185">Reference proteome</keyword>
<dbReference type="EMBL" id="FNEG01000005">
    <property type="protein sequence ID" value="SDJ42904.1"/>
    <property type="molecule type" value="Genomic_DNA"/>
</dbReference>
<feature type="signal peptide" evidence="2">
    <location>
        <begin position="1"/>
        <end position="19"/>
    </location>
</feature>
<dbReference type="STRING" id="445960.SAMN05421542_3531"/>
<dbReference type="RefSeq" id="WP_089737772.1">
    <property type="nucleotide sequence ID" value="NZ_FNEG01000005.1"/>
</dbReference>
<accession>A0A2X2Z6F1</accession>
<feature type="domain" description="Secretion system C-terminal sorting" evidence="3">
    <location>
        <begin position="212"/>
        <end position="262"/>
    </location>
</feature>
<dbReference type="NCBIfam" id="TIGR04183">
    <property type="entry name" value="Por_Secre_tail"/>
    <property type="match status" value="1"/>
</dbReference>
<reference evidence="4 6" key="1">
    <citation type="submission" date="2016-10" db="EMBL/GenBank/DDBJ databases">
        <authorList>
            <person name="Varghese N."/>
            <person name="Submissions S."/>
        </authorList>
    </citation>
    <scope>NUCLEOTIDE SEQUENCE [LARGE SCALE GENOMIC DNA]</scope>
    <source>
        <strain evidence="4 6">DSM 19299</strain>
    </source>
</reference>
<dbReference type="Proteomes" id="UP000251670">
    <property type="component" value="Unassembled WGS sequence"/>
</dbReference>
<name>A0A2X2Z6F1_CHRJE</name>
<evidence type="ECO:0000259" key="3">
    <source>
        <dbReference type="Pfam" id="PF18962"/>
    </source>
</evidence>
<organism evidence="5 7">
    <name type="scientific">Chryseobacterium jejuense</name>
    <dbReference type="NCBI Taxonomy" id="445960"/>
    <lineage>
        <taxon>Bacteria</taxon>
        <taxon>Pseudomonadati</taxon>
        <taxon>Bacteroidota</taxon>
        <taxon>Flavobacteriia</taxon>
        <taxon>Flavobacteriales</taxon>
        <taxon>Weeksellaceae</taxon>
        <taxon>Chryseobacterium group</taxon>
        <taxon>Chryseobacterium</taxon>
    </lineage>
</organism>
<evidence type="ECO:0000313" key="4">
    <source>
        <dbReference type="EMBL" id="SDJ42904.1"/>
    </source>
</evidence>
<dbReference type="Gene3D" id="2.60.120.260">
    <property type="entry name" value="Galactose-binding domain-like"/>
    <property type="match status" value="1"/>
</dbReference>
<evidence type="ECO:0000313" key="6">
    <source>
        <dbReference type="Proteomes" id="UP000199426"/>
    </source>
</evidence>
<dbReference type="Pfam" id="PF18962">
    <property type="entry name" value="Por_Secre_tail"/>
    <property type="match status" value="1"/>
</dbReference>
<reference evidence="5 7" key="2">
    <citation type="submission" date="2018-06" db="EMBL/GenBank/DDBJ databases">
        <authorList>
            <consortium name="Pathogen Informatics"/>
            <person name="Doyle S."/>
        </authorList>
    </citation>
    <scope>NUCLEOTIDE SEQUENCE [LARGE SCALE GENOMIC DNA]</scope>
    <source>
        <strain evidence="5 7">NCTC13492</strain>
    </source>
</reference>
<dbReference type="Proteomes" id="UP000199426">
    <property type="component" value="Unassembled WGS sequence"/>
</dbReference>
<keyword evidence="1 2" id="KW-0732">Signal</keyword>
<gene>
    <name evidence="5" type="ORF">NCTC13492_03093</name>
    <name evidence="4" type="ORF">SAMN05421542_3531</name>
</gene>
<dbReference type="OrthoDB" id="1465721at2"/>